<gene>
    <name evidence="2" type="ORF">HO173_008053</name>
</gene>
<feature type="region of interest" description="Disordered" evidence="1">
    <location>
        <begin position="207"/>
        <end position="290"/>
    </location>
</feature>
<organism evidence="2 3">
    <name type="scientific">Letharia columbiana</name>
    <dbReference type="NCBI Taxonomy" id="112416"/>
    <lineage>
        <taxon>Eukaryota</taxon>
        <taxon>Fungi</taxon>
        <taxon>Dikarya</taxon>
        <taxon>Ascomycota</taxon>
        <taxon>Pezizomycotina</taxon>
        <taxon>Lecanoromycetes</taxon>
        <taxon>OSLEUM clade</taxon>
        <taxon>Lecanoromycetidae</taxon>
        <taxon>Lecanorales</taxon>
        <taxon>Lecanorineae</taxon>
        <taxon>Parmeliaceae</taxon>
        <taxon>Letharia</taxon>
    </lineage>
</organism>
<proteinExistence type="predicted"/>
<evidence type="ECO:0000313" key="2">
    <source>
        <dbReference type="EMBL" id="KAF6233841.1"/>
    </source>
</evidence>
<protein>
    <submittedName>
        <fullName evidence="2">Uncharacterized protein</fullName>
    </submittedName>
</protein>
<feature type="compositionally biased region" description="Low complexity" evidence="1">
    <location>
        <begin position="207"/>
        <end position="226"/>
    </location>
</feature>
<dbReference type="GeneID" id="59289709"/>
<feature type="compositionally biased region" description="Low complexity" evidence="1">
    <location>
        <begin position="271"/>
        <end position="281"/>
    </location>
</feature>
<sequence length="290" mass="31206">MEAAAVHHRHQDQKAAEECEIEYLLSCMIILANFFAASQGHRRGIPETVRRDGRSGSQHLEDFIEQTQKWVLGWISRLGAGRSEKGKGVRLVEIPLTPSHSLTSLPTIYQTATPSDSATRPNPSNPTKPQPQSRPRNGCRTLTSGAPTPPPRPSPPPPAQSSPPTNPGRPWNPQAPDGNPPDTIITAPSDATKRAALAERKAAAYLQAQKCPSNATAPPTALVTTANQPINPAPRPKAPKADLHGPEKKGTHAQKLRKRGRPTERERKPSGPKGPRGPASSTARKGGKRR</sequence>
<reference evidence="2 3" key="1">
    <citation type="journal article" date="2020" name="Genomics">
        <title>Complete, high-quality genomes from long-read metagenomic sequencing of two wolf lichen thalli reveals enigmatic genome architecture.</title>
        <authorList>
            <person name="McKenzie S.K."/>
            <person name="Walston R.F."/>
            <person name="Allen J.L."/>
        </authorList>
    </citation>
    <scope>NUCLEOTIDE SEQUENCE [LARGE SCALE GENOMIC DNA]</scope>
    <source>
        <strain evidence="2">WasteWater2</strain>
    </source>
</reference>
<feature type="compositionally biased region" description="Pro residues" evidence="1">
    <location>
        <begin position="147"/>
        <end position="167"/>
    </location>
</feature>
<name>A0A8H6FSF1_9LECA</name>
<evidence type="ECO:0000256" key="1">
    <source>
        <dbReference type="SAM" id="MobiDB-lite"/>
    </source>
</evidence>
<feature type="compositionally biased region" description="Basic and acidic residues" evidence="1">
    <location>
        <begin position="239"/>
        <end position="250"/>
    </location>
</feature>
<feature type="compositionally biased region" description="Polar residues" evidence="1">
    <location>
        <begin position="111"/>
        <end position="122"/>
    </location>
</feature>
<dbReference type="Proteomes" id="UP000578531">
    <property type="component" value="Unassembled WGS sequence"/>
</dbReference>
<evidence type="ECO:0000313" key="3">
    <source>
        <dbReference type="Proteomes" id="UP000578531"/>
    </source>
</evidence>
<dbReference type="RefSeq" id="XP_037163250.1">
    <property type="nucleotide sequence ID" value="XM_037309953.1"/>
</dbReference>
<comment type="caution">
    <text evidence="2">The sequence shown here is derived from an EMBL/GenBank/DDBJ whole genome shotgun (WGS) entry which is preliminary data.</text>
</comment>
<dbReference type="EMBL" id="JACCJC010000034">
    <property type="protein sequence ID" value="KAF6233841.1"/>
    <property type="molecule type" value="Genomic_DNA"/>
</dbReference>
<feature type="compositionally biased region" description="Polar residues" evidence="1">
    <location>
        <begin position="130"/>
        <end position="146"/>
    </location>
</feature>
<accession>A0A8H6FSF1</accession>
<dbReference type="AlphaFoldDB" id="A0A8H6FSF1"/>
<feature type="region of interest" description="Disordered" evidence="1">
    <location>
        <begin position="111"/>
        <end position="187"/>
    </location>
</feature>
<feature type="compositionally biased region" description="Basic residues" evidence="1">
    <location>
        <begin position="251"/>
        <end position="260"/>
    </location>
</feature>
<keyword evidence="3" id="KW-1185">Reference proteome</keyword>